<feature type="transmembrane region" description="Helical" evidence="8">
    <location>
        <begin position="401"/>
        <end position="422"/>
    </location>
</feature>
<keyword evidence="2" id="KW-0813">Transport</keyword>
<evidence type="ECO:0000313" key="9">
    <source>
        <dbReference type="EMBL" id="NEA26344.1"/>
    </source>
</evidence>
<feature type="transmembrane region" description="Helical" evidence="8">
    <location>
        <begin position="335"/>
        <end position="356"/>
    </location>
</feature>
<evidence type="ECO:0000256" key="4">
    <source>
        <dbReference type="ARBA" id="ARBA00022692"/>
    </source>
</evidence>
<evidence type="ECO:0000256" key="3">
    <source>
        <dbReference type="ARBA" id="ARBA00022475"/>
    </source>
</evidence>
<evidence type="ECO:0000313" key="10">
    <source>
        <dbReference type="Proteomes" id="UP000475532"/>
    </source>
</evidence>
<comment type="subcellular location">
    <subcellularLocation>
        <location evidence="1">Cell membrane</location>
        <topology evidence="1">Multi-pass membrane protein</topology>
    </subcellularLocation>
</comment>
<feature type="transmembrane region" description="Helical" evidence="8">
    <location>
        <begin position="142"/>
        <end position="170"/>
    </location>
</feature>
<feature type="transmembrane region" description="Helical" evidence="8">
    <location>
        <begin position="501"/>
        <end position="522"/>
    </location>
</feature>
<dbReference type="PANTHER" id="PTHR30193:SF37">
    <property type="entry name" value="INNER MEMBRANE ABC TRANSPORTER PERMEASE PROTEIN YCJO"/>
    <property type="match status" value="1"/>
</dbReference>
<feature type="region of interest" description="Disordered" evidence="7">
    <location>
        <begin position="540"/>
        <end position="579"/>
    </location>
</feature>
<dbReference type="InterPro" id="IPR035906">
    <property type="entry name" value="MetI-like_sf"/>
</dbReference>
<keyword evidence="3" id="KW-1003">Cell membrane</keyword>
<feature type="transmembrane region" description="Helical" evidence="8">
    <location>
        <begin position="63"/>
        <end position="89"/>
    </location>
</feature>
<dbReference type="Proteomes" id="UP000475532">
    <property type="component" value="Unassembled WGS sequence"/>
</dbReference>
<keyword evidence="5 8" id="KW-1133">Transmembrane helix</keyword>
<dbReference type="PANTHER" id="PTHR30193">
    <property type="entry name" value="ABC TRANSPORTER PERMEASE PROTEIN"/>
    <property type="match status" value="1"/>
</dbReference>
<dbReference type="RefSeq" id="WP_163060453.1">
    <property type="nucleotide sequence ID" value="NZ_JAAGLI010000761.1"/>
</dbReference>
<reference evidence="9 10" key="1">
    <citation type="submission" date="2020-01" db="EMBL/GenBank/DDBJ databases">
        <title>Insect and environment-associated Actinomycetes.</title>
        <authorList>
            <person name="Currrie C."/>
            <person name="Chevrette M."/>
            <person name="Carlson C."/>
            <person name="Stubbendieck R."/>
            <person name="Wendt-Pienkowski E."/>
        </authorList>
    </citation>
    <scope>NUCLEOTIDE SEQUENCE [LARGE SCALE GENOMIC DNA]</scope>
    <source>
        <strain evidence="9 10">SID10258</strain>
    </source>
</reference>
<accession>A0A6L9QQV5</accession>
<dbReference type="Gene3D" id="1.10.3720.10">
    <property type="entry name" value="MetI-like"/>
    <property type="match status" value="2"/>
</dbReference>
<feature type="transmembrane region" description="Helical" evidence="8">
    <location>
        <begin position="286"/>
        <end position="310"/>
    </location>
</feature>
<evidence type="ECO:0000256" key="8">
    <source>
        <dbReference type="SAM" id="Phobius"/>
    </source>
</evidence>
<gene>
    <name evidence="9" type="ORF">G3I70_28180</name>
</gene>
<evidence type="ECO:0000256" key="5">
    <source>
        <dbReference type="ARBA" id="ARBA00022989"/>
    </source>
</evidence>
<dbReference type="SUPFAM" id="SSF161098">
    <property type="entry name" value="MetI-like"/>
    <property type="match status" value="1"/>
</dbReference>
<evidence type="ECO:0000256" key="2">
    <source>
        <dbReference type="ARBA" id="ARBA00022448"/>
    </source>
</evidence>
<proteinExistence type="predicted"/>
<dbReference type="GO" id="GO:0005886">
    <property type="term" value="C:plasma membrane"/>
    <property type="evidence" value="ECO:0007669"/>
    <property type="project" value="UniProtKB-SubCell"/>
</dbReference>
<feature type="transmembrane region" description="Helical" evidence="8">
    <location>
        <begin position="443"/>
        <end position="465"/>
    </location>
</feature>
<keyword evidence="6 8" id="KW-0472">Membrane</keyword>
<feature type="transmembrane region" description="Helical" evidence="8">
    <location>
        <begin position="182"/>
        <end position="201"/>
    </location>
</feature>
<dbReference type="AlphaFoldDB" id="A0A6L9QQV5"/>
<evidence type="ECO:0000256" key="6">
    <source>
        <dbReference type="ARBA" id="ARBA00023136"/>
    </source>
</evidence>
<evidence type="ECO:0000256" key="1">
    <source>
        <dbReference type="ARBA" id="ARBA00004651"/>
    </source>
</evidence>
<dbReference type="InterPro" id="IPR051393">
    <property type="entry name" value="ABC_transporter_permease"/>
</dbReference>
<feature type="transmembrane region" description="Helical" evidence="8">
    <location>
        <begin position="368"/>
        <end position="389"/>
    </location>
</feature>
<keyword evidence="4 8" id="KW-0812">Transmembrane</keyword>
<dbReference type="EMBL" id="JAAGLI010000761">
    <property type="protein sequence ID" value="NEA26344.1"/>
    <property type="molecule type" value="Genomic_DNA"/>
</dbReference>
<comment type="caution">
    <text evidence="9">The sequence shown here is derived from an EMBL/GenBank/DDBJ whole genome shotgun (WGS) entry which is preliminary data.</text>
</comment>
<feature type="transmembrane region" description="Helical" evidence="8">
    <location>
        <begin position="237"/>
        <end position="265"/>
    </location>
</feature>
<feature type="transmembrane region" description="Helical" evidence="8">
    <location>
        <begin position="101"/>
        <end position="122"/>
    </location>
</feature>
<name>A0A6L9QQV5_9ACTN</name>
<sequence length="579" mass="59154">MLLVPAAFFTLTSLVVPTVQTILRGFQRGGLPKANGGDLLPRGRFVGVDNYADLFGLGEFWKALAFTVSLAVIPLVVAVVVAPLLAAALDRAGTWPRRAGRVLMSVPLVVFSPVAFSVAWLLGMPDGGLETAFGELSAPGSARAAVVAISGLTTFGAVCGLALLGYLAVLRDRGPARRVRPALAVGTIAALATFAVSLQTFSSVYTMTRGGPGRSTQTLSLFQFSVSFVSLSLGHGAAVATVTGLILGVLGIAATLVAITTALRIDLVPAEPTAKHGPGGRPAGPVRIAVAAAALLAVLAVVLVGAWPWLSALFSSPGPRGAASPADARTYVNTWVPPLLGAVVSVGAAFLGALGIGGLRPLGRRSEWLLLPFAPWLFVGIGPLSIAGFENVGTLDLINSFGALIPPMLISVPALVVLTLFCRGRAAVWQGRVAAGAPAAGGFLRVVAVPALPLAVLLGGATVLINAQDLLWPLLVATDDDNMTAPVVLVSELNQYSGPDVSLGFVTPLAVLVLALLVLAALQVTYLDRLAITVDRPTGAPAPAQNVPLPRPGAPFAPWPAPAPPPAPAPHPEADRPPD</sequence>
<organism evidence="9 10">
    <name type="scientific">Actinomadura bangladeshensis</name>
    <dbReference type="NCBI Taxonomy" id="453573"/>
    <lineage>
        <taxon>Bacteria</taxon>
        <taxon>Bacillati</taxon>
        <taxon>Actinomycetota</taxon>
        <taxon>Actinomycetes</taxon>
        <taxon>Streptosporangiales</taxon>
        <taxon>Thermomonosporaceae</taxon>
        <taxon>Actinomadura</taxon>
    </lineage>
</organism>
<feature type="compositionally biased region" description="Pro residues" evidence="7">
    <location>
        <begin position="549"/>
        <end position="571"/>
    </location>
</feature>
<protein>
    <submittedName>
        <fullName evidence="9">Sugar ABC transporter permease</fullName>
    </submittedName>
</protein>
<evidence type="ECO:0000256" key="7">
    <source>
        <dbReference type="SAM" id="MobiDB-lite"/>
    </source>
</evidence>